<reference evidence="1" key="2">
    <citation type="submission" date="2025-09" db="UniProtKB">
        <authorList>
            <consortium name="EnsemblPlants"/>
        </authorList>
    </citation>
    <scope>IDENTIFICATION</scope>
</reference>
<keyword evidence="2" id="KW-1185">Reference proteome</keyword>
<evidence type="ECO:0000313" key="2">
    <source>
        <dbReference type="Proteomes" id="UP001732700"/>
    </source>
</evidence>
<name>A0ACD5W7K9_AVESA</name>
<evidence type="ECO:0000313" key="1">
    <source>
        <dbReference type="EnsemblPlants" id="AVESA.00010b.r2.4AG0585680.1.CDS"/>
    </source>
</evidence>
<dbReference type="Proteomes" id="UP001732700">
    <property type="component" value="Chromosome 4A"/>
</dbReference>
<accession>A0ACD5W7K9</accession>
<protein>
    <submittedName>
        <fullName evidence="1">Uncharacterized protein</fullName>
    </submittedName>
</protein>
<proteinExistence type="predicted"/>
<reference evidence="1" key="1">
    <citation type="submission" date="2021-05" db="EMBL/GenBank/DDBJ databases">
        <authorList>
            <person name="Scholz U."/>
            <person name="Mascher M."/>
            <person name="Fiebig A."/>
        </authorList>
    </citation>
    <scope>NUCLEOTIDE SEQUENCE [LARGE SCALE GENOMIC DNA]</scope>
</reference>
<organism evidence="1 2">
    <name type="scientific">Avena sativa</name>
    <name type="common">Oat</name>
    <dbReference type="NCBI Taxonomy" id="4498"/>
    <lineage>
        <taxon>Eukaryota</taxon>
        <taxon>Viridiplantae</taxon>
        <taxon>Streptophyta</taxon>
        <taxon>Embryophyta</taxon>
        <taxon>Tracheophyta</taxon>
        <taxon>Spermatophyta</taxon>
        <taxon>Magnoliopsida</taxon>
        <taxon>Liliopsida</taxon>
        <taxon>Poales</taxon>
        <taxon>Poaceae</taxon>
        <taxon>BOP clade</taxon>
        <taxon>Pooideae</taxon>
        <taxon>Poodae</taxon>
        <taxon>Poeae</taxon>
        <taxon>Poeae Chloroplast Group 1 (Aveneae type)</taxon>
        <taxon>Aveninae</taxon>
        <taxon>Avena</taxon>
    </lineage>
</organism>
<dbReference type="EnsemblPlants" id="AVESA.00010b.r2.4AG0585680.1">
    <property type="protein sequence ID" value="AVESA.00010b.r2.4AG0585680.1.CDS"/>
    <property type="gene ID" value="AVESA.00010b.r2.4AG0585680"/>
</dbReference>
<sequence>MDIKLHQIEKITNNFSEDQRIGIGGYGEVYKGNYNGEEIAMKKLFNMQGIDDKEFTNEFRNLMKVKHQNIIRLIGYCYEIRHKHVEMKGELVFAKIIERVLCFEYMEGGSLAQKISDESCGLDWPARYKIIKGTCEGLNHLHNGRPNDHIYHLDLKPENILLDIHMMPIIADFGMSRLLASSKTHITQTLKGTLGYMPPEFIDKRRITKKYDVFGVGVIIIKIIAGTEGYTNCCEMSSPQHFIKDVHEKWKKRLQAMSKQDNTYTINTLAVQRCIELAVRCVEVDPANRPTIKEVVEELNILDADMKKLSLMGQTTYSSKVKYLDVDPALELRFPFELNKDISTCMQLTNNTNDFIAFNIRTNQMKYNARPSNGTIPPYSKLYITFTLLAQEKEPPYMWCQDMLFVRSTRLGMDPGDEIIDEFFENAMPSMVVDEVKLPIVYVV</sequence>